<organism evidence="2 3">
    <name type="scientific">Nicotiana sylvestris</name>
    <name type="common">Wood tobacco</name>
    <name type="synonym">South American tobacco</name>
    <dbReference type="NCBI Taxonomy" id="4096"/>
    <lineage>
        <taxon>Eukaryota</taxon>
        <taxon>Viridiplantae</taxon>
        <taxon>Streptophyta</taxon>
        <taxon>Embryophyta</taxon>
        <taxon>Tracheophyta</taxon>
        <taxon>Spermatophyta</taxon>
        <taxon>Magnoliopsida</taxon>
        <taxon>eudicotyledons</taxon>
        <taxon>Gunneridae</taxon>
        <taxon>Pentapetalae</taxon>
        <taxon>asterids</taxon>
        <taxon>lamiids</taxon>
        <taxon>Solanales</taxon>
        <taxon>Solanaceae</taxon>
        <taxon>Nicotianoideae</taxon>
        <taxon>Nicotianeae</taxon>
        <taxon>Nicotiana</taxon>
    </lineage>
</organism>
<evidence type="ECO:0000256" key="1">
    <source>
        <dbReference type="SAM" id="MobiDB-lite"/>
    </source>
</evidence>
<dbReference type="AlphaFoldDB" id="A0A1U7YJV7"/>
<accession>A0A1U7YJV7</accession>
<feature type="compositionally biased region" description="Polar residues" evidence="1">
    <location>
        <begin position="135"/>
        <end position="148"/>
    </location>
</feature>
<feature type="compositionally biased region" description="Polar residues" evidence="1">
    <location>
        <begin position="53"/>
        <end position="66"/>
    </location>
</feature>
<protein>
    <submittedName>
        <fullName evidence="3">Uncharacterized protein LOC104247841</fullName>
    </submittedName>
</protein>
<evidence type="ECO:0000313" key="3">
    <source>
        <dbReference type="RefSeq" id="XP_009802266.1"/>
    </source>
</evidence>
<reference evidence="2" key="1">
    <citation type="journal article" date="2013" name="Genome Biol.">
        <title>Reference genomes and transcriptomes of Nicotiana sylvestris and Nicotiana tomentosiformis.</title>
        <authorList>
            <person name="Sierro N."/>
            <person name="Battey J.N."/>
            <person name="Ouadi S."/>
            <person name="Bovet L."/>
            <person name="Goepfert S."/>
            <person name="Bakaher N."/>
            <person name="Peitsch M.C."/>
            <person name="Ivanov N.V."/>
        </authorList>
    </citation>
    <scope>NUCLEOTIDE SEQUENCE [LARGE SCALE GENOMIC DNA]</scope>
</reference>
<feature type="compositionally biased region" description="Basic and acidic residues" evidence="1">
    <location>
        <begin position="241"/>
        <end position="261"/>
    </location>
</feature>
<sequence length="292" mass="31929">MDNNDEIELVSDNPQGQSVEQESEEIRKLRQQLSDVYQAWVSGRPPPQGPLEGTSTIPQATQTPLHATSDPILPPGSKGPVVMDNNDEIELVSDNPQGQSVEQESEEIRKLRQQLSDVYQAWVSGRPPPQGPLEGTSTIPQATQTPLHATSDPILPPGYVPNYILHAAPGTFNMQPSVAPFRNTPLVVSSAPVYTIPPPPPVTRPNNEPLPQVSDGQYYSPNMAFRASAPYNQTPQYKSPAENEKPAKTSEPDEMAKKVKSLEQNIKNTQGIGGHKSVSFNDLSMFPHIHLP</sequence>
<keyword evidence="2" id="KW-1185">Reference proteome</keyword>
<gene>
    <name evidence="3" type="primary">LOC104247841</name>
</gene>
<dbReference type="STRING" id="4096.A0A1U7YJV7"/>
<name>A0A1U7YJV7_NICSY</name>
<dbReference type="OrthoDB" id="1303968at2759"/>
<feature type="region of interest" description="Disordered" evidence="1">
    <location>
        <begin position="122"/>
        <end position="151"/>
    </location>
</feature>
<dbReference type="Proteomes" id="UP000189701">
    <property type="component" value="Unplaced"/>
</dbReference>
<proteinExistence type="predicted"/>
<feature type="region of interest" description="Disordered" evidence="1">
    <location>
        <begin position="1"/>
        <end position="84"/>
    </location>
</feature>
<dbReference type="RefSeq" id="XP_009802266.1">
    <property type="nucleotide sequence ID" value="XM_009803964.1"/>
</dbReference>
<feature type="region of interest" description="Disordered" evidence="1">
    <location>
        <begin position="232"/>
        <end position="279"/>
    </location>
</feature>
<reference evidence="3" key="2">
    <citation type="submission" date="2025-08" db="UniProtKB">
        <authorList>
            <consortium name="RefSeq"/>
        </authorList>
    </citation>
    <scope>IDENTIFICATION</scope>
    <source>
        <tissue evidence="3">Leaf</tissue>
    </source>
</reference>
<evidence type="ECO:0000313" key="2">
    <source>
        <dbReference type="Proteomes" id="UP000189701"/>
    </source>
</evidence>